<feature type="transmembrane region" description="Helical" evidence="1">
    <location>
        <begin position="222"/>
        <end position="243"/>
    </location>
</feature>
<keyword evidence="1" id="KW-1133">Transmembrane helix</keyword>
<keyword evidence="1" id="KW-0472">Membrane</keyword>
<reference evidence="2 3" key="1">
    <citation type="submission" date="2016-08" db="EMBL/GenBank/DDBJ databases">
        <authorList>
            <person name="Seilhamer J.J."/>
        </authorList>
    </citation>
    <scope>NUCLEOTIDE SEQUENCE [LARGE SCALE GENOMIC DNA]</scope>
    <source>
        <strain evidence="2">L21-II-0</strain>
    </source>
</reference>
<dbReference type="OrthoDB" id="137531at2157"/>
<dbReference type="STRING" id="118126.L21_1067"/>
<feature type="transmembrane region" description="Helical" evidence="1">
    <location>
        <begin position="196"/>
        <end position="216"/>
    </location>
</feature>
<accession>A0A1M4MJT7</accession>
<evidence type="ECO:0000256" key="1">
    <source>
        <dbReference type="SAM" id="Phobius"/>
    </source>
</evidence>
<protein>
    <submittedName>
        <fullName evidence="2">Uncharacterized protein</fullName>
    </submittedName>
</protein>
<dbReference type="AlphaFoldDB" id="A0A1M4MJT7"/>
<sequence>MMTLMETIRAYLGWCPAEGQTRRQMQLGPEMRGDTPHDGRRRIGGISMKFDSIVKEEFWRSTAVFWILVIITAFVITAGYLPIPAFLLFPLPLAITAVIFCIVVWYRRKEHLTDPNPVSILHHALGLRNREKKTKRRGTAIEKMFDAVLLALIFLIYLYASLAYSISQIYWLPVLIVIGLFLTRIVFTDGGVQHVTVARSVIFYLIVAMIFLLRYLALGYPIVPLLQAFVLIGIVSFPILYIWERRRTQEGTD</sequence>
<gene>
    <name evidence="2" type="ORF">L21_1067</name>
</gene>
<dbReference type="EMBL" id="FMID01000025">
    <property type="protein sequence ID" value="SCL75175.1"/>
    <property type="molecule type" value="Genomic_DNA"/>
</dbReference>
<feature type="transmembrane region" description="Helical" evidence="1">
    <location>
        <begin position="170"/>
        <end position="187"/>
    </location>
</feature>
<evidence type="ECO:0000313" key="3">
    <source>
        <dbReference type="Proteomes" id="UP000184671"/>
    </source>
</evidence>
<dbReference type="RefSeq" id="WP_074369453.1">
    <property type="nucleotide sequence ID" value="NZ_FMID01000025.1"/>
</dbReference>
<organism evidence="2 3">
    <name type="scientific">Methanoculleus chikugoensis</name>
    <dbReference type="NCBI Taxonomy" id="118126"/>
    <lineage>
        <taxon>Archaea</taxon>
        <taxon>Methanobacteriati</taxon>
        <taxon>Methanobacteriota</taxon>
        <taxon>Stenosarchaea group</taxon>
        <taxon>Methanomicrobia</taxon>
        <taxon>Methanomicrobiales</taxon>
        <taxon>Methanomicrobiaceae</taxon>
        <taxon>Methanoculleus</taxon>
    </lineage>
</organism>
<feature type="transmembrane region" description="Helical" evidence="1">
    <location>
        <begin position="144"/>
        <end position="164"/>
    </location>
</feature>
<feature type="transmembrane region" description="Helical" evidence="1">
    <location>
        <begin position="87"/>
        <end position="106"/>
    </location>
</feature>
<evidence type="ECO:0000313" key="2">
    <source>
        <dbReference type="EMBL" id="SCL75175.1"/>
    </source>
</evidence>
<dbReference type="Proteomes" id="UP000184671">
    <property type="component" value="Unassembled WGS sequence"/>
</dbReference>
<keyword evidence="1" id="KW-0812">Transmembrane</keyword>
<proteinExistence type="predicted"/>
<feature type="transmembrane region" description="Helical" evidence="1">
    <location>
        <begin position="58"/>
        <end position="81"/>
    </location>
</feature>
<name>A0A1M4MJT7_9EURY</name>